<evidence type="ECO:0000256" key="4">
    <source>
        <dbReference type="ARBA" id="ARBA00022729"/>
    </source>
</evidence>
<protein>
    <recommendedName>
        <fullName evidence="3">mannan endo-1,6-alpha-mannosidase</fullName>
        <ecNumber evidence="3">3.2.1.101</ecNumber>
    </recommendedName>
</protein>
<dbReference type="SUPFAM" id="SSF48208">
    <property type="entry name" value="Six-hairpin glycosidases"/>
    <property type="match status" value="1"/>
</dbReference>
<keyword evidence="7 10" id="KW-0326">Glycosidase</keyword>
<feature type="chain" id="PRO_5042056656" description="mannan endo-1,6-alpha-mannosidase" evidence="9">
    <location>
        <begin position="22"/>
        <end position="579"/>
    </location>
</feature>
<comment type="caution">
    <text evidence="10">The sequence shown here is derived from an EMBL/GenBank/DDBJ whole genome shotgun (WGS) entry which is preliminary data.</text>
</comment>
<keyword evidence="5 10" id="KW-0378">Hydrolase</keyword>
<evidence type="ECO:0000256" key="2">
    <source>
        <dbReference type="ARBA" id="ARBA00009699"/>
    </source>
</evidence>
<dbReference type="InterPro" id="IPR014480">
    <property type="entry name" value="Mannan-1_6-alpha_mannosidase"/>
</dbReference>
<keyword evidence="11" id="KW-1185">Reference proteome</keyword>
<comment type="catalytic activity">
    <reaction evidence="1">
        <text>Random hydrolysis of (1-&gt;6)-alpha-D-mannosidic linkages in unbranched (1-&gt;6)-mannans.</text>
        <dbReference type="EC" id="3.2.1.101"/>
    </reaction>
</comment>
<dbReference type="InterPro" id="IPR008928">
    <property type="entry name" value="6-hairpin_glycosidase_sf"/>
</dbReference>
<dbReference type="GO" id="GO:0016052">
    <property type="term" value="P:carbohydrate catabolic process"/>
    <property type="evidence" value="ECO:0007669"/>
    <property type="project" value="InterPro"/>
</dbReference>
<dbReference type="AlphaFoldDB" id="A0AAD4IFB0"/>
<dbReference type="Proteomes" id="UP001199106">
    <property type="component" value="Unassembled WGS sequence"/>
</dbReference>
<dbReference type="EMBL" id="JAANER010000002">
    <property type="protein sequence ID" value="KAG9193545.1"/>
    <property type="molecule type" value="Genomic_DNA"/>
</dbReference>
<accession>A0AAD4IFB0</accession>
<dbReference type="GO" id="GO:0008496">
    <property type="term" value="F:mannan endo-1,6-alpha-mannosidase activity"/>
    <property type="evidence" value="ECO:0007669"/>
    <property type="project" value="UniProtKB-EC"/>
</dbReference>
<keyword evidence="6" id="KW-0325">Glycoprotein</keyword>
<evidence type="ECO:0000313" key="11">
    <source>
        <dbReference type="Proteomes" id="UP001199106"/>
    </source>
</evidence>
<dbReference type="PANTHER" id="PTHR12145">
    <property type="entry name" value="MANNAN ENDO-1,6-ALPHA-MANNOSIDASE DCW1"/>
    <property type="match status" value="1"/>
</dbReference>
<feature type="signal peptide" evidence="9">
    <location>
        <begin position="1"/>
        <end position="21"/>
    </location>
</feature>
<dbReference type="Gene3D" id="1.50.10.20">
    <property type="match status" value="1"/>
</dbReference>
<sequence>MFARVSVLSLALSCIVSTTAALDLDVQNKDSIILAARTLADGIVTLYNEGVSESGILGLFPDPYFWWEGGVMFNALIEYSYLTGDKQYDSIVSKGIQAQLGEEPGYAFMPMNQTNIITNEDQSLWALAAMAAAESDFPKPENKSWVEYAAEVFDIQVLRWDAESCNGGLRWAVYTFQEGYDNKDGAANSDFFLLAARLARFTGNETYFEWAHKSFTWAKDIGLISDSYDVYDGARPTNDCGRMVKYQWTNDHAAYTEGSAIMHNVTDGKQKWTDALQGFVNSSSTFFKDDILTEVTCEDNGKCDIDQRAFKGMAARSYARAVVAAPTIAEPLIKKLGASAKAAAAACKGDPENVECSLAWANPDDENWKATNASDGNLNEVFDALQVVQGLLFSQATSNGAEGNDDSETQKGGASGGFRLLGIRYRLSGLCVFGDKTVKAGSTAVVSTPVPVAIPALPSAPRVGRNDFCASTLILTKTPSTACSNQHDAAGPSQAGVVGFTASPSSPPVTRHTVDTSPPALPIPNPISAVAPQPAANKTGQMSFQQSKGPDTFGVGSGGSMAAVRTRGVVKTRAAPGRS</sequence>
<keyword evidence="4 9" id="KW-0732">Signal</keyword>
<evidence type="ECO:0000313" key="10">
    <source>
        <dbReference type="EMBL" id="KAG9193545.1"/>
    </source>
</evidence>
<feature type="region of interest" description="Disordered" evidence="8">
    <location>
        <begin position="540"/>
        <end position="579"/>
    </location>
</feature>
<evidence type="ECO:0000256" key="5">
    <source>
        <dbReference type="ARBA" id="ARBA00022801"/>
    </source>
</evidence>
<dbReference type="EC" id="3.2.1.101" evidence="3"/>
<evidence type="ECO:0000256" key="8">
    <source>
        <dbReference type="SAM" id="MobiDB-lite"/>
    </source>
</evidence>
<gene>
    <name evidence="10" type="ORF">G6011_03580</name>
</gene>
<reference evidence="10" key="1">
    <citation type="submission" date="2021-07" db="EMBL/GenBank/DDBJ databases">
        <title>Genome Resource of American Ginseng Black Spot Pathogen Alternaria panax.</title>
        <authorList>
            <person name="Qiu C."/>
            <person name="Wang W."/>
            <person name="Liu Z."/>
        </authorList>
    </citation>
    <scope>NUCLEOTIDE SEQUENCE</scope>
    <source>
        <strain evidence="10">BNCC115425</strain>
    </source>
</reference>
<proteinExistence type="inferred from homology"/>
<evidence type="ECO:0000256" key="3">
    <source>
        <dbReference type="ARBA" id="ARBA00012350"/>
    </source>
</evidence>
<dbReference type="Pfam" id="PF03663">
    <property type="entry name" value="Glyco_hydro_76"/>
    <property type="match status" value="1"/>
</dbReference>
<evidence type="ECO:0000256" key="7">
    <source>
        <dbReference type="ARBA" id="ARBA00023295"/>
    </source>
</evidence>
<dbReference type="InterPro" id="IPR005198">
    <property type="entry name" value="Glyco_hydro_76"/>
</dbReference>
<feature type="compositionally biased region" description="Polar residues" evidence="8">
    <location>
        <begin position="540"/>
        <end position="549"/>
    </location>
</feature>
<dbReference type="GO" id="GO:0009272">
    <property type="term" value="P:fungal-type cell wall biogenesis"/>
    <property type="evidence" value="ECO:0007669"/>
    <property type="project" value="TreeGrafter"/>
</dbReference>
<evidence type="ECO:0000256" key="6">
    <source>
        <dbReference type="ARBA" id="ARBA00023180"/>
    </source>
</evidence>
<name>A0AAD4IFB0_9PLEO</name>
<dbReference type="PANTHER" id="PTHR12145:SF36">
    <property type="entry name" value="MANNAN ENDO-1,6-ALPHA-MANNOSIDASE DCW1"/>
    <property type="match status" value="1"/>
</dbReference>
<evidence type="ECO:0000256" key="9">
    <source>
        <dbReference type="SAM" id="SignalP"/>
    </source>
</evidence>
<organism evidence="10 11">
    <name type="scientific">Alternaria panax</name>
    <dbReference type="NCBI Taxonomy" id="48097"/>
    <lineage>
        <taxon>Eukaryota</taxon>
        <taxon>Fungi</taxon>
        <taxon>Dikarya</taxon>
        <taxon>Ascomycota</taxon>
        <taxon>Pezizomycotina</taxon>
        <taxon>Dothideomycetes</taxon>
        <taxon>Pleosporomycetidae</taxon>
        <taxon>Pleosporales</taxon>
        <taxon>Pleosporineae</taxon>
        <taxon>Pleosporaceae</taxon>
        <taxon>Alternaria</taxon>
        <taxon>Alternaria sect. Panax</taxon>
    </lineage>
</organism>
<comment type="similarity">
    <text evidence="2">Belongs to the glycosyl hydrolase 76 family.</text>
</comment>
<evidence type="ECO:0000256" key="1">
    <source>
        <dbReference type="ARBA" id="ARBA00001452"/>
    </source>
</evidence>